<reference evidence="7" key="1">
    <citation type="journal article" date="2014" name="Front. Microbiol.">
        <title>High frequency of phylogenetically diverse reductive dehalogenase-homologous genes in deep subseafloor sedimentary metagenomes.</title>
        <authorList>
            <person name="Kawai M."/>
            <person name="Futagami T."/>
            <person name="Toyoda A."/>
            <person name="Takaki Y."/>
            <person name="Nishi S."/>
            <person name="Hori S."/>
            <person name="Arai W."/>
            <person name="Tsubouchi T."/>
            <person name="Morono Y."/>
            <person name="Uchiyama I."/>
            <person name="Ito T."/>
            <person name="Fujiyama A."/>
            <person name="Inagaki F."/>
            <person name="Takami H."/>
        </authorList>
    </citation>
    <scope>NUCLEOTIDE SEQUENCE</scope>
    <source>
        <strain evidence="7">Expedition CK06-06</strain>
    </source>
</reference>
<evidence type="ECO:0000256" key="2">
    <source>
        <dbReference type="ARBA" id="ARBA00022603"/>
    </source>
</evidence>
<dbReference type="EMBL" id="BARS01050307">
    <property type="protein sequence ID" value="GAG47225.1"/>
    <property type="molecule type" value="Genomic_DNA"/>
</dbReference>
<name>X0XV45_9ZZZZ</name>
<evidence type="ECO:0000256" key="1">
    <source>
        <dbReference type="ARBA" id="ARBA00022490"/>
    </source>
</evidence>
<organism evidence="7">
    <name type="scientific">marine sediment metagenome</name>
    <dbReference type="NCBI Taxonomy" id="412755"/>
    <lineage>
        <taxon>unclassified sequences</taxon>
        <taxon>metagenomes</taxon>
        <taxon>ecological metagenomes</taxon>
    </lineage>
</organism>
<dbReference type="PANTHER" id="PTHR23245">
    <property type="entry name" value="TRNA METHYLTRANSFERASE"/>
    <property type="match status" value="1"/>
</dbReference>
<gene>
    <name evidence="7" type="ORF">S01H1_75127</name>
</gene>
<evidence type="ECO:0000256" key="4">
    <source>
        <dbReference type="ARBA" id="ARBA00022691"/>
    </source>
</evidence>
<keyword evidence="3" id="KW-0808">Transferase</keyword>
<feature type="domain" description="SAM-dependent methyltransferase TRM5/TYW2-type" evidence="6">
    <location>
        <begin position="7"/>
        <end position="131"/>
    </location>
</feature>
<dbReference type="Pfam" id="PF02475">
    <property type="entry name" value="TRM5-TYW2_MTfase"/>
    <property type="match status" value="1"/>
</dbReference>
<dbReference type="InterPro" id="IPR029063">
    <property type="entry name" value="SAM-dependent_MTases_sf"/>
</dbReference>
<feature type="non-terminal residue" evidence="7">
    <location>
        <position position="131"/>
    </location>
</feature>
<keyword evidence="1" id="KW-0963">Cytoplasm</keyword>
<evidence type="ECO:0000313" key="7">
    <source>
        <dbReference type="EMBL" id="GAG47225.1"/>
    </source>
</evidence>
<keyword evidence="2" id="KW-0489">Methyltransferase</keyword>
<comment type="caution">
    <text evidence="7">The sequence shown here is derived from an EMBL/GenBank/DDBJ whole genome shotgun (WGS) entry which is preliminary data.</text>
</comment>
<dbReference type="InterPro" id="IPR030382">
    <property type="entry name" value="MeTrfase_TRM5/TYW2"/>
</dbReference>
<sequence>MRIPHSYDVVGDILILNEKATRKQADSLLKLLKNIKTVLKKKGIHKGKYRTQKLSFLAGRKEKETIHKESGCVFKLDVEKCYFSSRLGSERLRIAKQVKLNEKILVMFSGVGVYPIIISKNSKAEEIYGIE</sequence>
<dbReference type="SUPFAM" id="SSF53335">
    <property type="entry name" value="S-adenosyl-L-methionine-dependent methyltransferases"/>
    <property type="match status" value="1"/>
</dbReference>
<accession>X0XV45</accession>
<dbReference type="PROSITE" id="PS51684">
    <property type="entry name" value="SAM_MT_TRM5_TYW2"/>
    <property type="match status" value="1"/>
</dbReference>
<evidence type="ECO:0000256" key="3">
    <source>
        <dbReference type="ARBA" id="ARBA00022679"/>
    </source>
</evidence>
<proteinExistence type="predicted"/>
<dbReference type="InterPro" id="IPR056744">
    <property type="entry name" value="TRM5/TYW2-like_N"/>
</dbReference>
<evidence type="ECO:0000259" key="6">
    <source>
        <dbReference type="PROSITE" id="PS51684"/>
    </source>
</evidence>
<keyword evidence="4" id="KW-0949">S-adenosyl-L-methionine</keyword>
<dbReference type="GO" id="GO:0008175">
    <property type="term" value="F:tRNA methyltransferase activity"/>
    <property type="evidence" value="ECO:0007669"/>
    <property type="project" value="TreeGrafter"/>
</dbReference>
<dbReference type="AlphaFoldDB" id="X0XV45"/>
<dbReference type="GO" id="GO:0002939">
    <property type="term" value="P:tRNA N1-guanine methylation"/>
    <property type="evidence" value="ECO:0007669"/>
    <property type="project" value="TreeGrafter"/>
</dbReference>
<evidence type="ECO:0000256" key="5">
    <source>
        <dbReference type="ARBA" id="ARBA00022694"/>
    </source>
</evidence>
<dbReference type="PANTHER" id="PTHR23245:SF36">
    <property type="entry name" value="TRNA (GUANINE(37)-N1)-METHYLTRANSFERASE"/>
    <property type="match status" value="1"/>
</dbReference>
<dbReference type="Gene3D" id="3.40.50.150">
    <property type="entry name" value="Vaccinia Virus protein VP39"/>
    <property type="match status" value="1"/>
</dbReference>
<keyword evidence="5" id="KW-0819">tRNA processing</keyword>
<protein>
    <recommendedName>
        <fullName evidence="6">SAM-dependent methyltransferase TRM5/TYW2-type domain-containing protein</fullName>
    </recommendedName>
</protein>
<dbReference type="Pfam" id="PF25133">
    <property type="entry name" value="TYW2_N_2"/>
    <property type="match status" value="1"/>
</dbReference>
<dbReference type="GO" id="GO:0005737">
    <property type="term" value="C:cytoplasm"/>
    <property type="evidence" value="ECO:0007669"/>
    <property type="project" value="TreeGrafter"/>
</dbReference>
<dbReference type="InterPro" id="IPR056743">
    <property type="entry name" value="TRM5-TYW2-like_MTfase"/>
</dbReference>